<evidence type="ECO:0008006" key="3">
    <source>
        <dbReference type="Google" id="ProtNLM"/>
    </source>
</evidence>
<dbReference type="Gene3D" id="3.40.50.11960">
    <property type="match status" value="1"/>
</dbReference>
<evidence type="ECO:0000313" key="2">
    <source>
        <dbReference type="Proteomes" id="UP000051574"/>
    </source>
</evidence>
<reference evidence="1 2" key="1">
    <citation type="submission" date="2015-09" db="EMBL/GenBank/DDBJ databases">
        <title>Draft genome of the scarab beetle Oryctes borbonicus.</title>
        <authorList>
            <person name="Meyer J.M."/>
            <person name="Markov G.V."/>
            <person name="Baskaran P."/>
            <person name="Herrmann M."/>
            <person name="Sommer R.J."/>
            <person name="Roedelsperger C."/>
        </authorList>
    </citation>
    <scope>NUCLEOTIDE SEQUENCE [LARGE SCALE GENOMIC DNA]</scope>
    <source>
        <strain evidence="1">OB123</strain>
        <tissue evidence="1">Whole animal</tissue>
    </source>
</reference>
<name>A0A0T6B0V0_9SCAR</name>
<proteinExistence type="predicted"/>
<dbReference type="EMBL" id="LJIG01016394">
    <property type="protein sequence ID" value="KRT80733.1"/>
    <property type="molecule type" value="Genomic_DNA"/>
</dbReference>
<keyword evidence="2" id="KW-1185">Reference proteome</keyword>
<dbReference type="InterPro" id="IPR019341">
    <property type="entry name" value="Alpha/Gamma-adaptin-bd_p34"/>
</dbReference>
<dbReference type="Proteomes" id="UP000051574">
    <property type="component" value="Unassembled WGS sequence"/>
</dbReference>
<gene>
    <name evidence="1" type="ORF">AMK59_6354</name>
</gene>
<dbReference type="AlphaFoldDB" id="A0A0T6B0V0"/>
<sequence>MTDIKPSVLIVSNCTKEPKFLLELIAKSSEIKQDGSHKFSYSWTIDTKYYTANVDLFAITDHYERDEDFNETVKALIIHTDCNIETGLTSLNKWEGIESDCDLEIKLLVADYCDDESKISLKEATEWSRKRGFEFIVLNSTIENDENEEIIKEKVGVDRIIEALQTCIWPNLQMKEACTPGYNNLEKLSLHQNEEDFDKLIDEVLLDEGMDEFTELFGQLHTMKESIQSLSGSERKQCAEQMVTAFWKAIGGDDDELQDS</sequence>
<organism evidence="1 2">
    <name type="scientific">Oryctes borbonicus</name>
    <dbReference type="NCBI Taxonomy" id="1629725"/>
    <lineage>
        <taxon>Eukaryota</taxon>
        <taxon>Metazoa</taxon>
        <taxon>Ecdysozoa</taxon>
        <taxon>Arthropoda</taxon>
        <taxon>Hexapoda</taxon>
        <taxon>Insecta</taxon>
        <taxon>Pterygota</taxon>
        <taxon>Neoptera</taxon>
        <taxon>Endopterygota</taxon>
        <taxon>Coleoptera</taxon>
        <taxon>Polyphaga</taxon>
        <taxon>Scarabaeiformia</taxon>
        <taxon>Scarabaeidae</taxon>
        <taxon>Dynastinae</taxon>
        <taxon>Oryctes</taxon>
    </lineage>
</organism>
<dbReference type="OrthoDB" id="1741717at2759"/>
<dbReference type="PANTHER" id="PTHR14659:SF1">
    <property type="entry name" value="ALPHA- AND GAMMA-ADAPTIN-BINDING PROTEIN P34"/>
    <property type="match status" value="1"/>
</dbReference>
<dbReference type="Pfam" id="PF10199">
    <property type="entry name" value="Adaptin_binding"/>
    <property type="match status" value="1"/>
</dbReference>
<accession>A0A0T6B0V0</accession>
<evidence type="ECO:0000313" key="1">
    <source>
        <dbReference type="EMBL" id="KRT80733.1"/>
    </source>
</evidence>
<comment type="caution">
    <text evidence="1">The sequence shown here is derived from an EMBL/GenBank/DDBJ whole genome shotgun (WGS) entry which is preliminary data.</text>
</comment>
<dbReference type="PANTHER" id="PTHR14659">
    <property type="entry name" value="ALPHA- AND GAMMA-ADAPTIN-BINDING PROTEIN P34"/>
    <property type="match status" value="1"/>
</dbReference>
<protein>
    <recommendedName>
        <fullName evidence="3">Alpha-and gamma-adaptin-binding protein p34</fullName>
    </recommendedName>
</protein>